<proteinExistence type="predicted"/>
<dbReference type="InterPro" id="IPR052055">
    <property type="entry name" value="Hepadnavirus_pol/RT"/>
</dbReference>
<evidence type="ECO:0000256" key="1">
    <source>
        <dbReference type="SAM" id="Phobius"/>
    </source>
</evidence>
<keyword evidence="1" id="KW-0812">Transmembrane</keyword>
<organism evidence="2 3">
    <name type="scientific">Amphimedon queenslandica</name>
    <name type="common">Sponge</name>
    <dbReference type="NCBI Taxonomy" id="400682"/>
    <lineage>
        <taxon>Eukaryota</taxon>
        <taxon>Metazoa</taxon>
        <taxon>Porifera</taxon>
        <taxon>Demospongiae</taxon>
        <taxon>Heteroscleromorpha</taxon>
        <taxon>Haplosclerida</taxon>
        <taxon>Niphatidae</taxon>
        <taxon>Amphimedon</taxon>
    </lineage>
</organism>
<reference evidence="3" key="1">
    <citation type="journal article" date="2010" name="Nature">
        <title>The Amphimedon queenslandica genome and the evolution of animal complexity.</title>
        <authorList>
            <person name="Srivastava M."/>
            <person name="Simakov O."/>
            <person name="Chapman J."/>
            <person name="Fahey B."/>
            <person name="Gauthier M.E."/>
            <person name="Mitros T."/>
            <person name="Richards G.S."/>
            <person name="Conaco C."/>
            <person name="Dacre M."/>
            <person name="Hellsten U."/>
            <person name="Larroux C."/>
            <person name="Putnam N.H."/>
            <person name="Stanke M."/>
            <person name="Adamska M."/>
            <person name="Darling A."/>
            <person name="Degnan S.M."/>
            <person name="Oakley T.H."/>
            <person name="Plachetzki D.C."/>
            <person name="Zhai Y."/>
            <person name="Adamski M."/>
            <person name="Calcino A."/>
            <person name="Cummins S.F."/>
            <person name="Goodstein D.M."/>
            <person name="Harris C."/>
            <person name="Jackson D.J."/>
            <person name="Leys S.P."/>
            <person name="Shu S."/>
            <person name="Woodcroft B.J."/>
            <person name="Vervoort M."/>
            <person name="Kosik K.S."/>
            <person name="Manning G."/>
            <person name="Degnan B.M."/>
            <person name="Rokhsar D.S."/>
        </authorList>
    </citation>
    <scope>NUCLEOTIDE SEQUENCE [LARGE SCALE GENOMIC DNA]</scope>
</reference>
<keyword evidence="3" id="KW-1185">Reference proteome</keyword>
<name>A0AAN0IPT7_AMPQE</name>
<dbReference type="Proteomes" id="UP000007879">
    <property type="component" value="Unassembled WGS sequence"/>
</dbReference>
<protein>
    <submittedName>
        <fullName evidence="2">Uncharacterized protein</fullName>
    </submittedName>
</protein>
<keyword evidence="1" id="KW-0472">Membrane</keyword>
<accession>A0AAN0IPT7</accession>
<dbReference type="EnsemblMetazoa" id="XM_011408513.1">
    <property type="protein sequence ID" value="XP_011406815.1"/>
    <property type="gene ID" value="LOC105314375"/>
</dbReference>
<dbReference type="RefSeq" id="XP_011406815.1">
    <property type="nucleotide sequence ID" value="XM_011408513.1"/>
</dbReference>
<keyword evidence="1" id="KW-1133">Transmembrane helix</keyword>
<dbReference type="PANTHER" id="PTHR33050:SF7">
    <property type="entry name" value="RIBONUCLEASE H"/>
    <property type="match status" value="1"/>
</dbReference>
<dbReference type="AlphaFoldDB" id="A0AAN0IPT7"/>
<reference evidence="2" key="2">
    <citation type="submission" date="2024-06" db="UniProtKB">
        <authorList>
            <consortium name="EnsemblMetazoa"/>
        </authorList>
    </citation>
    <scope>IDENTIFICATION</scope>
</reference>
<sequence>MPKTSQPGKYHLIVDLSVPEGSSVNNGISPALSTLSYTSVDEAVAMIIEAGQSAWMAKLVIQSAYRKVVPVHPADQPLLGIHWRGIMSPTFGLQSVPLFFTAGSMACHGQWSVAGFATYSITLMLFFFFLSGVQPAQAGIEDSSGLCQHLGLPAAPLKVVGPCKTFTFLGTEIDSDQWELHLPEKKHICVMSTLQE</sequence>
<dbReference type="PANTHER" id="PTHR33050">
    <property type="entry name" value="REVERSE TRANSCRIPTASE DOMAIN-CONTAINING PROTEIN"/>
    <property type="match status" value="1"/>
</dbReference>
<evidence type="ECO:0000313" key="3">
    <source>
        <dbReference type="Proteomes" id="UP000007879"/>
    </source>
</evidence>
<dbReference type="GeneID" id="105314375"/>
<dbReference type="KEGG" id="aqu:105314375"/>
<feature type="transmembrane region" description="Helical" evidence="1">
    <location>
        <begin position="111"/>
        <end position="130"/>
    </location>
</feature>
<evidence type="ECO:0000313" key="2">
    <source>
        <dbReference type="EnsemblMetazoa" id="XP_011406815.1"/>
    </source>
</evidence>